<dbReference type="SUPFAM" id="SSF53474">
    <property type="entry name" value="alpha/beta-Hydrolases"/>
    <property type="match status" value="1"/>
</dbReference>
<name>A0AAN6RYM2_9PEZI</name>
<dbReference type="Pfam" id="PF00561">
    <property type="entry name" value="Abhydrolase_1"/>
    <property type="match status" value="1"/>
</dbReference>
<dbReference type="PANTHER" id="PTHR43798:SF33">
    <property type="entry name" value="HYDROLASE, PUTATIVE (AFU_ORTHOLOGUE AFUA_2G14860)-RELATED"/>
    <property type="match status" value="1"/>
</dbReference>
<dbReference type="InterPro" id="IPR029058">
    <property type="entry name" value="AB_hydrolase_fold"/>
</dbReference>
<gene>
    <name evidence="2" type="ORF">QBC46DRAFT_400868</name>
</gene>
<dbReference type="GO" id="GO:0016020">
    <property type="term" value="C:membrane"/>
    <property type="evidence" value="ECO:0007669"/>
    <property type="project" value="TreeGrafter"/>
</dbReference>
<dbReference type="GO" id="GO:0016787">
    <property type="term" value="F:hydrolase activity"/>
    <property type="evidence" value="ECO:0007669"/>
    <property type="project" value="UniProtKB-KW"/>
</dbReference>
<organism evidence="2 3">
    <name type="scientific">Diplogelasinospora grovesii</name>
    <dbReference type="NCBI Taxonomy" id="303347"/>
    <lineage>
        <taxon>Eukaryota</taxon>
        <taxon>Fungi</taxon>
        <taxon>Dikarya</taxon>
        <taxon>Ascomycota</taxon>
        <taxon>Pezizomycotina</taxon>
        <taxon>Sordariomycetes</taxon>
        <taxon>Sordariomycetidae</taxon>
        <taxon>Sordariales</taxon>
        <taxon>Diplogelasinosporaceae</taxon>
        <taxon>Diplogelasinospora</taxon>
    </lineage>
</organism>
<keyword evidence="2" id="KW-0378">Hydrolase</keyword>
<dbReference type="InterPro" id="IPR050266">
    <property type="entry name" value="AB_hydrolase_sf"/>
</dbReference>
<evidence type="ECO:0000259" key="1">
    <source>
        <dbReference type="Pfam" id="PF00561"/>
    </source>
</evidence>
<dbReference type="Proteomes" id="UP001303473">
    <property type="component" value="Unassembled WGS sequence"/>
</dbReference>
<dbReference type="PANTHER" id="PTHR43798">
    <property type="entry name" value="MONOACYLGLYCEROL LIPASE"/>
    <property type="match status" value="1"/>
</dbReference>
<dbReference type="PRINTS" id="PR00412">
    <property type="entry name" value="EPOXHYDRLASE"/>
</dbReference>
<evidence type="ECO:0000313" key="2">
    <source>
        <dbReference type="EMBL" id="KAK3933964.1"/>
    </source>
</evidence>
<accession>A0AAN6RYM2</accession>
<dbReference type="InterPro" id="IPR000073">
    <property type="entry name" value="AB_hydrolase_1"/>
</dbReference>
<reference evidence="3" key="1">
    <citation type="journal article" date="2023" name="Mol. Phylogenet. Evol.">
        <title>Genome-scale phylogeny and comparative genomics of the fungal order Sordariales.</title>
        <authorList>
            <person name="Hensen N."/>
            <person name="Bonometti L."/>
            <person name="Westerberg I."/>
            <person name="Brannstrom I.O."/>
            <person name="Guillou S."/>
            <person name="Cros-Aarteil S."/>
            <person name="Calhoun S."/>
            <person name="Haridas S."/>
            <person name="Kuo A."/>
            <person name="Mondo S."/>
            <person name="Pangilinan J."/>
            <person name="Riley R."/>
            <person name="LaButti K."/>
            <person name="Andreopoulos B."/>
            <person name="Lipzen A."/>
            <person name="Chen C."/>
            <person name="Yan M."/>
            <person name="Daum C."/>
            <person name="Ng V."/>
            <person name="Clum A."/>
            <person name="Steindorff A."/>
            <person name="Ohm R.A."/>
            <person name="Martin F."/>
            <person name="Silar P."/>
            <person name="Natvig D.O."/>
            <person name="Lalanne C."/>
            <person name="Gautier V."/>
            <person name="Ament-Velasquez S.L."/>
            <person name="Kruys A."/>
            <person name="Hutchinson M.I."/>
            <person name="Powell A.J."/>
            <person name="Barry K."/>
            <person name="Miller A.N."/>
            <person name="Grigoriev I.V."/>
            <person name="Debuchy R."/>
            <person name="Gladieux P."/>
            <person name="Hiltunen Thoren M."/>
            <person name="Johannesson H."/>
        </authorList>
    </citation>
    <scope>NUCLEOTIDE SEQUENCE [LARGE SCALE GENOMIC DNA]</scope>
    <source>
        <strain evidence="3">CBS 340.73</strain>
    </source>
</reference>
<dbReference type="EMBL" id="MU854044">
    <property type="protein sequence ID" value="KAK3933964.1"/>
    <property type="molecule type" value="Genomic_DNA"/>
</dbReference>
<keyword evidence="3" id="KW-1185">Reference proteome</keyword>
<dbReference type="AlphaFoldDB" id="A0AAN6RYM2"/>
<comment type="caution">
    <text evidence="2">The sequence shown here is derived from an EMBL/GenBank/DDBJ whole genome shotgun (WGS) entry which is preliminary data.</text>
</comment>
<sequence>MLNRTFTTNDGCKISYQTSQEPSSQSATSKTCILLMHGFSGSSQYFVRNYDELSRQYWVVAPDMRGHGNSGRPRGGYHVARLAMDLRELIKHLQAQFSKHLHVVPVGCSIGAAILWTYVELYGCSDFLAGFVFVDQAPLQDQLPPLFGLEYGAWDAAKSHHSCYDEETLREAQQAWLPDRNDRIVAYDGLVEECLGYRHEPQLGDNVKESQKSEDEKFFVEISKKCDGKWLARLMEDHTRYDHREAIEMITAPTLVMAGYRSGCFPLRGTLETSRLINKNRPGLAKESMFDAGHWLFYEQPERFNKEILEFVEECEKFNEAENGQFKF</sequence>
<dbReference type="InterPro" id="IPR000639">
    <property type="entry name" value="Epox_hydrolase-like"/>
</dbReference>
<proteinExistence type="predicted"/>
<protein>
    <submittedName>
        <fullName evidence="2">Alpha/Beta hydrolase protein</fullName>
    </submittedName>
</protein>
<evidence type="ECO:0000313" key="3">
    <source>
        <dbReference type="Proteomes" id="UP001303473"/>
    </source>
</evidence>
<dbReference type="Gene3D" id="3.40.50.1820">
    <property type="entry name" value="alpha/beta hydrolase"/>
    <property type="match status" value="1"/>
</dbReference>
<feature type="domain" description="AB hydrolase-1" evidence="1">
    <location>
        <begin position="33"/>
        <end position="301"/>
    </location>
</feature>